<dbReference type="NCBIfam" id="TIGR02396">
    <property type="entry name" value="diverge_rpsU"/>
    <property type="match status" value="1"/>
</dbReference>
<feature type="domain" description="COQ9 C-terminal" evidence="7">
    <location>
        <begin position="130"/>
        <end position="200"/>
    </location>
</feature>
<evidence type="ECO:0000313" key="9">
    <source>
        <dbReference type="Proteomes" id="UP000030988"/>
    </source>
</evidence>
<sequence length="227" mass="24908">MADTIDLVAGPTMTDMTLDELRIALAPIIADMAAFDGWSDAALLGAADIAGVDPAVARLAFPGGAIDMIAGWIASIDAAMQAALTAEALAAMKVRARIRALLLFRLEAMGRQREALRRALAIQALPQNAAQALRTGWHSADLMWRMAGDTATDYNHYTKRATLLAVYASTLAVFVEDDSEEQADTQAFLDRRLDNVMQFEKLKSQLLRPRERFDVARFLGRLRYPAR</sequence>
<dbReference type="PANTHER" id="PTHR21427:SF19">
    <property type="entry name" value="UBIQUINONE BIOSYNTHESIS PROTEIN COQ9, MITOCHONDRIAL"/>
    <property type="match status" value="1"/>
</dbReference>
<dbReference type="STRING" id="1572751.PK98_10775"/>
<dbReference type="RefSeq" id="WP_039096933.1">
    <property type="nucleotide sequence ID" value="NZ_JTDN01000002.1"/>
</dbReference>
<evidence type="ECO:0000259" key="7">
    <source>
        <dbReference type="Pfam" id="PF08511"/>
    </source>
</evidence>
<comment type="pathway">
    <text evidence="1">Cofactor biosynthesis; ubiquinone biosynthesis.</text>
</comment>
<organism evidence="8 9">
    <name type="scientific">Croceibacterium mercuriale</name>
    <dbReference type="NCBI Taxonomy" id="1572751"/>
    <lineage>
        <taxon>Bacteria</taxon>
        <taxon>Pseudomonadati</taxon>
        <taxon>Pseudomonadota</taxon>
        <taxon>Alphaproteobacteria</taxon>
        <taxon>Sphingomonadales</taxon>
        <taxon>Erythrobacteraceae</taxon>
        <taxon>Croceibacterium</taxon>
    </lineage>
</organism>
<dbReference type="OrthoDB" id="7201143at2"/>
<dbReference type="GO" id="GO:0008289">
    <property type="term" value="F:lipid binding"/>
    <property type="evidence" value="ECO:0007669"/>
    <property type="project" value="UniProtKB-KW"/>
</dbReference>
<keyword evidence="5" id="KW-0446">Lipid-binding</keyword>
<evidence type="ECO:0000256" key="4">
    <source>
        <dbReference type="ARBA" id="ARBA00022946"/>
    </source>
</evidence>
<dbReference type="Gene3D" id="1.10.357.10">
    <property type="entry name" value="Tetracycline Repressor, domain 2"/>
    <property type="match status" value="1"/>
</dbReference>
<keyword evidence="3" id="KW-0831">Ubiquinone biosynthesis</keyword>
<dbReference type="InterPro" id="IPR012762">
    <property type="entry name" value="Ubiq_biosynth_COQ9"/>
</dbReference>
<evidence type="ECO:0000313" key="8">
    <source>
        <dbReference type="EMBL" id="KHL24490.1"/>
    </source>
</evidence>
<evidence type="ECO:0000256" key="1">
    <source>
        <dbReference type="ARBA" id="ARBA00004749"/>
    </source>
</evidence>
<reference evidence="8 9" key="1">
    <citation type="submission" date="2014-11" db="EMBL/GenBank/DDBJ databases">
        <title>Draft genome sequence of Kirrobacter mercurialis.</title>
        <authorList>
            <person name="Coil D.A."/>
            <person name="Eisen J.A."/>
        </authorList>
    </citation>
    <scope>NUCLEOTIDE SEQUENCE [LARGE SCALE GENOMIC DNA]</scope>
    <source>
        <strain evidence="8 9">Coronado</strain>
    </source>
</reference>
<dbReference type="Pfam" id="PF08511">
    <property type="entry name" value="COQ9"/>
    <property type="match status" value="1"/>
</dbReference>
<dbReference type="EMBL" id="JTDN01000002">
    <property type="protein sequence ID" value="KHL24490.1"/>
    <property type="molecule type" value="Genomic_DNA"/>
</dbReference>
<keyword evidence="4" id="KW-0809">Transit peptide</keyword>
<dbReference type="PANTHER" id="PTHR21427">
    <property type="entry name" value="UBIQUINONE BIOSYNTHESIS PROTEIN COQ9, MITOCHONDRIAL"/>
    <property type="match status" value="1"/>
</dbReference>
<dbReference type="AlphaFoldDB" id="A0A0B2BX97"/>
<dbReference type="Proteomes" id="UP000030988">
    <property type="component" value="Unassembled WGS sequence"/>
</dbReference>
<accession>A0A0B2BX97</accession>
<dbReference type="InterPro" id="IPR013718">
    <property type="entry name" value="COQ9_C"/>
</dbReference>
<evidence type="ECO:0000256" key="6">
    <source>
        <dbReference type="ARBA" id="ARBA00058104"/>
    </source>
</evidence>
<gene>
    <name evidence="8" type="ORF">PK98_10775</name>
</gene>
<evidence type="ECO:0000256" key="2">
    <source>
        <dbReference type="ARBA" id="ARBA00010766"/>
    </source>
</evidence>
<name>A0A0B2BX97_9SPHN</name>
<comment type="function">
    <text evidence="6">Membrane-associated protein that warps the membrane surface to access and bind aromatic isoprenes with high specificity, including ubiquinone (CoQ) isoprene intermediates and presents them directly to COQ7, therefore facilitating the COQ7-mediated hydroxylase step. Participates in the biosynthesis of coenzyme Q, also named ubiquinone, an essential lipid-soluble electron transporter for aerobic cellular respiration.</text>
</comment>
<protein>
    <submittedName>
        <fullName evidence="8">RpsU-divergently transcribed</fullName>
    </submittedName>
</protein>
<evidence type="ECO:0000256" key="5">
    <source>
        <dbReference type="ARBA" id="ARBA00023121"/>
    </source>
</evidence>
<proteinExistence type="inferred from homology"/>
<comment type="caution">
    <text evidence="8">The sequence shown here is derived from an EMBL/GenBank/DDBJ whole genome shotgun (WGS) entry which is preliminary data.</text>
</comment>
<dbReference type="GO" id="GO:0006744">
    <property type="term" value="P:ubiquinone biosynthetic process"/>
    <property type="evidence" value="ECO:0007669"/>
    <property type="project" value="UniProtKB-KW"/>
</dbReference>
<evidence type="ECO:0000256" key="3">
    <source>
        <dbReference type="ARBA" id="ARBA00022688"/>
    </source>
</evidence>
<keyword evidence="9" id="KW-1185">Reference proteome</keyword>
<comment type="similarity">
    <text evidence="2">Belongs to the COQ9 family.</text>
</comment>